<dbReference type="InterPro" id="IPR000719">
    <property type="entry name" value="Prot_kinase_dom"/>
</dbReference>
<evidence type="ECO:0000256" key="5">
    <source>
        <dbReference type="ARBA" id="ARBA00012513"/>
    </source>
</evidence>
<dbReference type="GO" id="GO:0046872">
    <property type="term" value="F:metal ion binding"/>
    <property type="evidence" value="ECO:0007669"/>
    <property type="project" value="UniProtKB-KW"/>
</dbReference>
<keyword evidence="15" id="KW-0809">Transit peptide</keyword>
<evidence type="ECO:0000259" key="19">
    <source>
        <dbReference type="PROSITE" id="PS50011"/>
    </source>
</evidence>
<feature type="domain" description="Protein kinase" evidence="19">
    <location>
        <begin position="169"/>
        <end position="505"/>
    </location>
</feature>
<dbReference type="InterPro" id="IPR051511">
    <property type="entry name" value="MitoQC_Scaffold_Kinases"/>
</dbReference>
<evidence type="ECO:0000256" key="8">
    <source>
        <dbReference type="ARBA" id="ARBA00022723"/>
    </source>
</evidence>
<dbReference type="GO" id="GO:0090141">
    <property type="term" value="P:positive regulation of mitochondrial fission"/>
    <property type="evidence" value="ECO:0007669"/>
    <property type="project" value="TreeGrafter"/>
</dbReference>
<keyword evidence="11" id="KW-1000">Mitochondrion outer membrane</keyword>
<evidence type="ECO:0000256" key="10">
    <source>
        <dbReference type="ARBA" id="ARBA00022777"/>
    </source>
</evidence>
<dbReference type="GO" id="GO:0005743">
    <property type="term" value="C:mitochondrial inner membrane"/>
    <property type="evidence" value="ECO:0007669"/>
    <property type="project" value="UniProtKB-SubCell"/>
</dbReference>
<dbReference type="GO" id="GO:0004674">
    <property type="term" value="F:protein serine/threonine kinase activity"/>
    <property type="evidence" value="ECO:0007669"/>
    <property type="project" value="UniProtKB-KW"/>
</dbReference>
<reference evidence="20 21" key="1">
    <citation type="journal article" date="2024" name="Insects">
        <title>An Improved Chromosome-Level Genome Assembly of the Firefly Pyrocoelia pectoralis.</title>
        <authorList>
            <person name="Fu X."/>
            <person name="Meyer-Rochow V.B."/>
            <person name="Ballantyne L."/>
            <person name="Zhu X."/>
        </authorList>
    </citation>
    <scope>NUCLEOTIDE SEQUENCE [LARGE SCALE GENOMIC DNA]</scope>
    <source>
        <strain evidence="20">XCY_ONT2</strain>
    </source>
</reference>
<evidence type="ECO:0000256" key="3">
    <source>
        <dbReference type="ARBA" id="ARBA00004514"/>
    </source>
</evidence>
<keyword evidence="14" id="KW-0460">Magnesium</keyword>
<dbReference type="GO" id="GO:0000422">
    <property type="term" value="P:autophagy of mitochondrion"/>
    <property type="evidence" value="ECO:0007669"/>
    <property type="project" value="TreeGrafter"/>
</dbReference>
<dbReference type="GO" id="GO:0005524">
    <property type="term" value="F:ATP binding"/>
    <property type="evidence" value="ECO:0007669"/>
    <property type="project" value="UniProtKB-KW"/>
</dbReference>
<dbReference type="PANTHER" id="PTHR22972:SF7">
    <property type="entry name" value="SERINE_THREONINE-PROTEIN KINASE PINK1, MITOCHONDRIAL"/>
    <property type="match status" value="1"/>
</dbReference>
<evidence type="ECO:0000256" key="18">
    <source>
        <dbReference type="ARBA" id="ARBA00048679"/>
    </source>
</evidence>
<dbReference type="GO" id="GO:0042981">
    <property type="term" value="P:regulation of apoptotic process"/>
    <property type="evidence" value="ECO:0007669"/>
    <property type="project" value="TreeGrafter"/>
</dbReference>
<keyword evidence="21" id="KW-1185">Reference proteome</keyword>
<evidence type="ECO:0000256" key="14">
    <source>
        <dbReference type="ARBA" id="ARBA00022842"/>
    </source>
</evidence>
<keyword evidence="9" id="KW-0547">Nucleotide-binding</keyword>
<keyword evidence="12" id="KW-0472">Membrane</keyword>
<name>A0AAN7VLG7_9COLE</name>
<dbReference type="PROSITE" id="PS50011">
    <property type="entry name" value="PROTEIN_KINASE_DOM"/>
    <property type="match status" value="1"/>
</dbReference>
<sequence length="587" mass="65946">MSIRAISTCLFRHGQTIVRNICRRNYNQNSRNIGDKINVRQAASPTSGQLSNTAIVPRNFALRNVGLQFSIHARRIFVDNVLNRVTNSLASQLRKKAARGILFGNSAPFLAFVGVSLASGTGIITKEEELEGVCWEIREAISKFKWTVDKDADIYDAKFETESVTVNDLDFGQPIAKGANAVVYEAGLKSAESDSCKKDDSYQIKYPLAVKMMFNYDIQSNAMSILQAMHKEILPARLYTNNTSVNSWEMDLLKTRIHLPLHPNIVTMFCVFTDYVPDLIGNRGLYPAALPSRICPEGEGRNMSLFLVMKRYNCTLQEYCKGKDISLRSKILLFTQLLEGIAHLNIHGVAHRDLKSDNLLLDTSEKNAPVLVITDFGCSLADKNYGLTLPYPVYDIDKGGNTALMAPEIISQKPGTFSFLNYSKSDLWTAGTIAYEIFVGENPFYGLSNGKRLRSVDYHEHKLPSLPEDVPHVVKMLVKNILKRNPKKRLNAEVAANVMQLHLWAPSAWLNNKKIPTSAEILQWLLCLTTKVLCEGRLYNLPDSNSSAGHTYKHGRRTYPEYLLIASFLRRARLSTIRSSLMFIHDG</sequence>
<keyword evidence="16" id="KW-0496">Mitochondrion</keyword>
<evidence type="ECO:0000256" key="7">
    <source>
        <dbReference type="ARBA" id="ARBA00022679"/>
    </source>
</evidence>
<evidence type="ECO:0000256" key="4">
    <source>
        <dbReference type="ARBA" id="ARBA00004572"/>
    </source>
</evidence>
<dbReference type="Proteomes" id="UP001329430">
    <property type="component" value="Chromosome 3"/>
</dbReference>
<comment type="catalytic activity">
    <reaction evidence="18">
        <text>L-seryl-[protein] + ATP = O-phospho-L-seryl-[protein] + ADP + H(+)</text>
        <dbReference type="Rhea" id="RHEA:17989"/>
        <dbReference type="Rhea" id="RHEA-COMP:9863"/>
        <dbReference type="Rhea" id="RHEA-COMP:11604"/>
        <dbReference type="ChEBI" id="CHEBI:15378"/>
        <dbReference type="ChEBI" id="CHEBI:29999"/>
        <dbReference type="ChEBI" id="CHEBI:30616"/>
        <dbReference type="ChEBI" id="CHEBI:83421"/>
        <dbReference type="ChEBI" id="CHEBI:456216"/>
        <dbReference type="EC" id="2.7.11.1"/>
    </reaction>
</comment>
<keyword evidence="13" id="KW-0067">ATP-binding</keyword>
<keyword evidence="10" id="KW-0418">Kinase</keyword>
<dbReference type="PROSITE" id="PS00108">
    <property type="entry name" value="PROTEIN_KINASE_ST"/>
    <property type="match status" value="1"/>
</dbReference>
<dbReference type="InterPro" id="IPR011009">
    <property type="entry name" value="Kinase-like_dom_sf"/>
</dbReference>
<organism evidence="20 21">
    <name type="scientific">Pyrocoelia pectoralis</name>
    <dbReference type="NCBI Taxonomy" id="417401"/>
    <lineage>
        <taxon>Eukaryota</taxon>
        <taxon>Metazoa</taxon>
        <taxon>Ecdysozoa</taxon>
        <taxon>Arthropoda</taxon>
        <taxon>Hexapoda</taxon>
        <taxon>Insecta</taxon>
        <taxon>Pterygota</taxon>
        <taxon>Neoptera</taxon>
        <taxon>Endopterygota</taxon>
        <taxon>Coleoptera</taxon>
        <taxon>Polyphaga</taxon>
        <taxon>Elateriformia</taxon>
        <taxon>Elateroidea</taxon>
        <taxon>Lampyridae</taxon>
        <taxon>Lampyrinae</taxon>
        <taxon>Pyrocoelia</taxon>
    </lineage>
</organism>
<dbReference type="PANTHER" id="PTHR22972">
    <property type="entry name" value="SERINE/THREONINE PROTEIN KINASE"/>
    <property type="match status" value="1"/>
</dbReference>
<evidence type="ECO:0000256" key="6">
    <source>
        <dbReference type="ARBA" id="ARBA00022527"/>
    </source>
</evidence>
<evidence type="ECO:0000256" key="12">
    <source>
        <dbReference type="ARBA" id="ARBA00022792"/>
    </source>
</evidence>
<dbReference type="AlphaFoldDB" id="A0AAN7VLG7"/>
<dbReference type="Pfam" id="PF00069">
    <property type="entry name" value="Pkinase"/>
    <property type="match status" value="1"/>
</dbReference>
<accession>A0AAN7VLG7</accession>
<evidence type="ECO:0000313" key="21">
    <source>
        <dbReference type="Proteomes" id="UP001329430"/>
    </source>
</evidence>
<evidence type="ECO:0000256" key="9">
    <source>
        <dbReference type="ARBA" id="ARBA00022741"/>
    </source>
</evidence>
<dbReference type="EC" id="2.7.11.1" evidence="5"/>
<gene>
    <name evidence="20" type="ORF">RI129_004723</name>
</gene>
<evidence type="ECO:0000256" key="11">
    <source>
        <dbReference type="ARBA" id="ARBA00022787"/>
    </source>
</evidence>
<comment type="subcellular location">
    <subcellularLocation>
        <location evidence="3">Cytoplasm</location>
        <location evidence="3">Cytosol</location>
    </subcellularLocation>
    <subcellularLocation>
        <location evidence="2">Mitochondrion inner membrane</location>
        <topology evidence="2">Single-pass membrane protein</topology>
    </subcellularLocation>
    <subcellularLocation>
        <location evidence="4">Mitochondrion outer membrane</location>
        <topology evidence="4">Single-pass membrane protein</topology>
    </subcellularLocation>
</comment>
<evidence type="ECO:0000256" key="13">
    <source>
        <dbReference type="ARBA" id="ARBA00022840"/>
    </source>
</evidence>
<proteinExistence type="predicted"/>
<evidence type="ECO:0000256" key="16">
    <source>
        <dbReference type="ARBA" id="ARBA00023128"/>
    </source>
</evidence>
<evidence type="ECO:0000256" key="15">
    <source>
        <dbReference type="ARBA" id="ARBA00022946"/>
    </source>
</evidence>
<keyword evidence="6" id="KW-0723">Serine/threonine-protein kinase</keyword>
<comment type="caution">
    <text evidence="20">The sequence shown here is derived from an EMBL/GenBank/DDBJ whole genome shotgun (WGS) entry which is preliminary data.</text>
</comment>
<dbReference type="Gene3D" id="1.10.510.10">
    <property type="entry name" value="Transferase(Phosphotransferase) domain 1"/>
    <property type="match status" value="1"/>
</dbReference>
<evidence type="ECO:0000313" key="20">
    <source>
        <dbReference type="EMBL" id="KAK5646259.1"/>
    </source>
</evidence>
<dbReference type="InterPro" id="IPR008271">
    <property type="entry name" value="Ser/Thr_kinase_AS"/>
</dbReference>
<comment type="catalytic activity">
    <reaction evidence="17">
        <text>L-threonyl-[protein] + ATP = O-phospho-L-threonyl-[protein] + ADP + H(+)</text>
        <dbReference type="Rhea" id="RHEA:46608"/>
        <dbReference type="Rhea" id="RHEA-COMP:11060"/>
        <dbReference type="Rhea" id="RHEA-COMP:11605"/>
        <dbReference type="ChEBI" id="CHEBI:15378"/>
        <dbReference type="ChEBI" id="CHEBI:30013"/>
        <dbReference type="ChEBI" id="CHEBI:30616"/>
        <dbReference type="ChEBI" id="CHEBI:61977"/>
        <dbReference type="ChEBI" id="CHEBI:456216"/>
        <dbReference type="EC" id="2.7.11.1"/>
    </reaction>
</comment>
<evidence type="ECO:0000256" key="2">
    <source>
        <dbReference type="ARBA" id="ARBA00004434"/>
    </source>
</evidence>
<evidence type="ECO:0000256" key="1">
    <source>
        <dbReference type="ARBA" id="ARBA00001946"/>
    </source>
</evidence>
<keyword evidence="7" id="KW-0808">Transferase</keyword>
<keyword evidence="12" id="KW-0999">Mitochondrion inner membrane</keyword>
<dbReference type="GO" id="GO:0005741">
    <property type="term" value="C:mitochondrial outer membrane"/>
    <property type="evidence" value="ECO:0007669"/>
    <property type="project" value="UniProtKB-SubCell"/>
</dbReference>
<protein>
    <recommendedName>
        <fullName evidence="5">non-specific serine/threonine protein kinase</fullName>
        <ecNumber evidence="5">2.7.11.1</ecNumber>
    </recommendedName>
</protein>
<dbReference type="GO" id="GO:0005829">
    <property type="term" value="C:cytosol"/>
    <property type="evidence" value="ECO:0007669"/>
    <property type="project" value="UniProtKB-SubCell"/>
</dbReference>
<keyword evidence="8" id="KW-0479">Metal-binding</keyword>
<evidence type="ECO:0000256" key="17">
    <source>
        <dbReference type="ARBA" id="ARBA00047899"/>
    </source>
</evidence>
<dbReference type="EMBL" id="JAVRBK010000003">
    <property type="protein sequence ID" value="KAK5646259.1"/>
    <property type="molecule type" value="Genomic_DNA"/>
</dbReference>
<dbReference type="SMART" id="SM00220">
    <property type="entry name" value="S_TKc"/>
    <property type="match status" value="1"/>
</dbReference>
<comment type="cofactor">
    <cofactor evidence="1">
        <name>Mg(2+)</name>
        <dbReference type="ChEBI" id="CHEBI:18420"/>
    </cofactor>
</comment>
<dbReference type="SUPFAM" id="SSF56112">
    <property type="entry name" value="Protein kinase-like (PK-like)"/>
    <property type="match status" value="1"/>
</dbReference>